<dbReference type="AlphaFoldDB" id="A0A915IUW1"/>
<evidence type="ECO:0000313" key="2">
    <source>
        <dbReference type="WBParaSite" id="nRc.2.0.1.t17179-RA"/>
    </source>
</evidence>
<dbReference type="Proteomes" id="UP000887565">
    <property type="component" value="Unplaced"/>
</dbReference>
<proteinExistence type="predicted"/>
<reference evidence="2" key="1">
    <citation type="submission" date="2022-11" db="UniProtKB">
        <authorList>
            <consortium name="WormBaseParasite"/>
        </authorList>
    </citation>
    <scope>IDENTIFICATION</scope>
</reference>
<sequence length="68" mass="7623">MYTDAGASKICCDISSGARMAFMEKILPGQLIIAEKSRQARRKPYVNRRLIESIPFIYGTKVPSQNDS</sequence>
<accession>A0A915IUW1</accession>
<name>A0A915IUW1_ROMCU</name>
<dbReference type="WBParaSite" id="nRc.2.0.1.t17179-RA">
    <property type="protein sequence ID" value="nRc.2.0.1.t17179-RA"/>
    <property type="gene ID" value="nRc.2.0.1.g17179"/>
</dbReference>
<evidence type="ECO:0000313" key="1">
    <source>
        <dbReference type="Proteomes" id="UP000887565"/>
    </source>
</evidence>
<protein>
    <submittedName>
        <fullName evidence="2">Uncharacterized protein</fullName>
    </submittedName>
</protein>
<organism evidence="1 2">
    <name type="scientific">Romanomermis culicivorax</name>
    <name type="common">Nematode worm</name>
    <dbReference type="NCBI Taxonomy" id="13658"/>
    <lineage>
        <taxon>Eukaryota</taxon>
        <taxon>Metazoa</taxon>
        <taxon>Ecdysozoa</taxon>
        <taxon>Nematoda</taxon>
        <taxon>Enoplea</taxon>
        <taxon>Dorylaimia</taxon>
        <taxon>Mermithida</taxon>
        <taxon>Mermithoidea</taxon>
        <taxon>Mermithidae</taxon>
        <taxon>Romanomermis</taxon>
    </lineage>
</organism>
<keyword evidence="1" id="KW-1185">Reference proteome</keyword>